<name>A0ABW0JBB5_9BURK</name>
<gene>
    <name evidence="3" type="ORF">ACFPTO_15255</name>
</gene>
<feature type="coiled-coil region" evidence="1">
    <location>
        <begin position="66"/>
        <end position="93"/>
    </location>
</feature>
<keyword evidence="1" id="KW-0175">Coiled coil</keyword>
<evidence type="ECO:0000256" key="1">
    <source>
        <dbReference type="SAM" id="Coils"/>
    </source>
</evidence>
<accession>A0ABW0JBB5</accession>
<evidence type="ECO:0000256" key="2">
    <source>
        <dbReference type="SAM" id="MobiDB-lite"/>
    </source>
</evidence>
<feature type="region of interest" description="Disordered" evidence="2">
    <location>
        <begin position="172"/>
        <end position="202"/>
    </location>
</feature>
<organism evidence="3 4">
    <name type="scientific">Paraburkholderia denitrificans</name>
    <dbReference type="NCBI Taxonomy" id="694025"/>
    <lineage>
        <taxon>Bacteria</taxon>
        <taxon>Pseudomonadati</taxon>
        <taxon>Pseudomonadota</taxon>
        <taxon>Betaproteobacteria</taxon>
        <taxon>Burkholderiales</taxon>
        <taxon>Burkholderiaceae</taxon>
        <taxon>Paraburkholderia</taxon>
    </lineage>
</organism>
<keyword evidence="4" id="KW-1185">Reference proteome</keyword>
<dbReference type="RefSeq" id="WP_377712363.1">
    <property type="nucleotide sequence ID" value="NZ_JBHSMP010000017.1"/>
</dbReference>
<dbReference type="Pfam" id="PF07813">
    <property type="entry name" value="LTXXQ"/>
    <property type="match status" value="1"/>
</dbReference>
<evidence type="ECO:0000313" key="3">
    <source>
        <dbReference type="EMBL" id="MFC5430150.1"/>
    </source>
</evidence>
<sequence length="202" mass="21913">MAQRPRTQCRGDAQFCSPSIRELPTMKKTVRNTVVPALFVLGLCTASAWAQTAVTSSPDAASSVAANRAQKHADFVEQRIDRLHAELKITAQQSQQWDAYAQVMRDNARSTDSAIRDRAQKLHSLNADDAMKSYASLAQLHADNMQKLATAFSTLYAALSDDQKAIADELFRNQRARSHMSHSGRKPAASSGAASAPAPASN</sequence>
<protein>
    <submittedName>
        <fullName evidence="3">Spy/CpxP family protein refolding chaperone</fullName>
    </submittedName>
</protein>
<dbReference type="EMBL" id="JBHSMP010000017">
    <property type="protein sequence ID" value="MFC5430150.1"/>
    <property type="molecule type" value="Genomic_DNA"/>
</dbReference>
<reference evidence="4" key="1">
    <citation type="journal article" date="2019" name="Int. J. Syst. Evol. Microbiol.">
        <title>The Global Catalogue of Microorganisms (GCM) 10K type strain sequencing project: providing services to taxonomists for standard genome sequencing and annotation.</title>
        <authorList>
            <consortium name="The Broad Institute Genomics Platform"/>
            <consortium name="The Broad Institute Genome Sequencing Center for Infectious Disease"/>
            <person name="Wu L."/>
            <person name="Ma J."/>
        </authorList>
    </citation>
    <scope>NUCLEOTIDE SEQUENCE [LARGE SCALE GENOMIC DNA]</scope>
    <source>
        <strain evidence="4">CCUG 56042</strain>
    </source>
</reference>
<feature type="compositionally biased region" description="Basic residues" evidence="2">
    <location>
        <begin position="174"/>
        <end position="185"/>
    </location>
</feature>
<proteinExistence type="predicted"/>
<dbReference type="Proteomes" id="UP001596103">
    <property type="component" value="Unassembled WGS sequence"/>
</dbReference>
<comment type="caution">
    <text evidence="3">The sequence shown here is derived from an EMBL/GenBank/DDBJ whole genome shotgun (WGS) entry which is preliminary data.</text>
</comment>
<feature type="compositionally biased region" description="Low complexity" evidence="2">
    <location>
        <begin position="187"/>
        <end position="202"/>
    </location>
</feature>
<dbReference type="InterPro" id="IPR012899">
    <property type="entry name" value="LTXXQ"/>
</dbReference>
<evidence type="ECO:0000313" key="4">
    <source>
        <dbReference type="Proteomes" id="UP001596103"/>
    </source>
</evidence>